<accession>A0AAW2VS64</accession>
<evidence type="ECO:0000313" key="2">
    <source>
        <dbReference type="EMBL" id="KAL0432033.1"/>
    </source>
</evidence>
<protein>
    <submittedName>
        <fullName evidence="2">Uncharacterized protein</fullName>
    </submittedName>
</protein>
<dbReference type="AlphaFoldDB" id="A0AAW2VS64"/>
<sequence length="69" mass="7290">MVGDPEGIPQQTDQEGGPLLRPQSKPDEYEAQKDYIRGKPLSPRGISSTAMSAATLDHISSNRGTPPGG</sequence>
<organism evidence="2">
    <name type="scientific">Sesamum radiatum</name>
    <name type="common">Black benniseed</name>
    <dbReference type="NCBI Taxonomy" id="300843"/>
    <lineage>
        <taxon>Eukaryota</taxon>
        <taxon>Viridiplantae</taxon>
        <taxon>Streptophyta</taxon>
        <taxon>Embryophyta</taxon>
        <taxon>Tracheophyta</taxon>
        <taxon>Spermatophyta</taxon>
        <taxon>Magnoliopsida</taxon>
        <taxon>eudicotyledons</taxon>
        <taxon>Gunneridae</taxon>
        <taxon>Pentapetalae</taxon>
        <taxon>asterids</taxon>
        <taxon>lamiids</taxon>
        <taxon>Lamiales</taxon>
        <taxon>Pedaliaceae</taxon>
        <taxon>Sesamum</taxon>
    </lineage>
</organism>
<evidence type="ECO:0000256" key="1">
    <source>
        <dbReference type="SAM" id="MobiDB-lite"/>
    </source>
</evidence>
<name>A0AAW2VS64_SESRA</name>
<reference evidence="2" key="2">
    <citation type="journal article" date="2024" name="Plant">
        <title>Genomic evolution and insights into agronomic trait innovations of Sesamum species.</title>
        <authorList>
            <person name="Miao H."/>
            <person name="Wang L."/>
            <person name="Qu L."/>
            <person name="Liu H."/>
            <person name="Sun Y."/>
            <person name="Le M."/>
            <person name="Wang Q."/>
            <person name="Wei S."/>
            <person name="Zheng Y."/>
            <person name="Lin W."/>
            <person name="Duan Y."/>
            <person name="Cao H."/>
            <person name="Xiong S."/>
            <person name="Wang X."/>
            <person name="Wei L."/>
            <person name="Li C."/>
            <person name="Ma Q."/>
            <person name="Ju M."/>
            <person name="Zhao R."/>
            <person name="Li G."/>
            <person name="Mu C."/>
            <person name="Tian Q."/>
            <person name="Mei H."/>
            <person name="Zhang T."/>
            <person name="Gao T."/>
            <person name="Zhang H."/>
        </authorList>
    </citation>
    <scope>NUCLEOTIDE SEQUENCE</scope>
    <source>
        <strain evidence="2">G02</strain>
    </source>
</reference>
<comment type="caution">
    <text evidence="2">The sequence shown here is derived from an EMBL/GenBank/DDBJ whole genome shotgun (WGS) entry which is preliminary data.</text>
</comment>
<reference evidence="2" key="1">
    <citation type="submission" date="2020-06" db="EMBL/GenBank/DDBJ databases">
        <authorList>
            <person name="Li T."/>
            <person name="Hu X."/>
            <person name="Zhang T."/>
            <person name="Song X."/>
            <person name="Zhang H."/>
            <person name="Dai N."/>
            <person name="Sheng W."/>
            <person name="Hou X."/>
            <person name="Wei L."/>
        </authorList>
    </citation>
    <scope>NUCLEOTIDE SEQUENCE</scope>
    <source>
        <strain evidence="2">G02</strain>
        <tissue evidence="2">Leaf</tissue>
    </source>
</reference>
<proteinExistence type="predicted"/>
<feature type="region of interest" description="Disordered" evidence="1">
    <location>
        <begin position="1"/>
        <end position="69"/>
    </location>
</feature>
<feature type="compositionally biased region" description="Basic and acidic residues" evidence="1">
    <location>
        <begin position="24"/>
        <end position="37"/>
    </location>
</feature>
<feature type="compositionally biased region" description="Polar residues" evidence="1">
    <location>
        <begin position="45"/>
        <end position="69"/>
    </location>
</feature>
<gene>
    <name evidence="2" type="ORF">Sradi_0829300</name>
</gene>
<dbReference type="EMBL" id="JACGWJ010000003">
    <property type="protein sequence ID" value="KAL0432033.1"/>
    <property type="molecule type" value="Genomic_DNA"/>
</dbReference>